<organism evidence="1 2">
    <name type="scientific">Spirochaeta africana (strain ATCC 700263 / DSM 8902 / Z-7692)</name>
    <dbReference type="NCBI Taxonomy" id="889378"/>
    <lineage>
        <taxon>Bacteria</taxon>
        <taxon>Pseudomonadati</taxon>
        <taxon>Spirochaetota</taxon>
        <taxon>Spirochaetia</taxon>
        <taxon>Spirochaetales</taxon>
        <taxon>Spirochaetaceae</taxon>
        <taxon>Spirochaeta</taxon>
    </lineage>
</organism>
<name>H9UFV6_SPIAZ</name>
<evidence type="ECO:0000313" key="1">
    <source>
        <dbReference type="EMBL" id="AFG36399.1"/>
    </source>
</evidence>
<dbReference type="PATRIC" id="fig|889378.3.peg.297"/>
<dbReference type="EMBL" id="CP003282">
    <property type="protein sequence ID" value="AFG36399.1"/>
    <property type="molecule type" value="Genomic_DNA"/>
</dbReference>
<dbReference type="Proteomes" id="UP000007383">
    <property type="component" value="Chromosome"/>
</dbReference>
<sequence>MLPVYRFVIFLLLAIPGMLLADPRYDYDRTFEPPQLPGPSQEFAVTGYDAVQAVWMLRRTTLIQQVDPPDSQSPGPLPRRTVAVRQARVVKVAPQLYTIYLNGEPLDWDHSYIRYNGRMTNLRLLFSYRNQPHPFDLPLYLD</sequence>
<accession>H9UFV6</accession>
<reference evidence="2" key="1">
    <citation type="journal article" date="2013" name="Stand. Genomic Sci.">
        <title>Complete genome sequence of the halophilic bacterium Spirochaeta africana type strain (Z-7692(T)) from the alkaline Lake Magadi in the East African Rift.</title>
        <authorList>
            <person name="Liolos K."/>
            <person name="Abt B."/>
            <person name="Scheuner C."/>
            <person name="Teshima H."/>
            <person name="Held B."/>
            <person name="Lapidus A."/>
            <person name="Nolan M."/>
            <person name="Lucas S."/>
            <person name="Deshpande S."/>
            <person name="Cheng J.F."/>
            <person name="Tapia R."/>
            <person name="Goodwin L.A."/>
            <person name="Pitluck S."/>
            <person name="Pagani I."/>
            <person name="Ivanova N."/>
            <person name="Mavromatis K."/>
            <person name="Mikhailova N."/>
            <person name="Huntemann M."/>
            <person name="Pati A."/>
            <person name="Chen A."/>
            <person name="Palaniappan K."/>
            <person name="Land M."/>
            <person name="Rohde M."/>
            <person name="Tindall B.J."/>
            <person name="Detter J.C."/>
            <person name="Goker M."/>
            <person name="Bristow J."/>
            <person name="Eisen J.A."/>
            <person name="Markowitz V."/>
            <person name="Hugenholtz P."/>
            <person name="Woyke T."/>
            <person name="Klenk H.P."/>
            <person name="Kyrpides N.C."/>
        </authorList>
    </citation>
    <scope>NUCLEOTIDE SEQUENCE</scope>
    <source>
        <strain evidence="2">ATCC 700263 / DSM 8902 / Z-7692</strain>
    </source>
</reference>
<proteinExistence type="predicted"/>
<dbReference type="HOGENOM" id="CLU_1814619_0_0_12"/>
<protein>
    <submittedName>
        <fullName evidence="1">Uncharacterized protein</fullName>
    </submittedName>
</protein>
<dbReference type="STRING" id="889378.Spiaf_0291"/>
<dbReference type="AlphaFoldDB" id="H9UFV6"/>
<gene>
    <name evidence="1" type="ordered locus">Spiaf_0291</name>
</gene>
<dbReference type="RefSeq" id="WP_014454397.1">
    <property type="nucleotide sequence ID" value="NC_017098.1"/>
</dbReference>
<dbReference type="KEGG" id="sfc:Spiaf_0291"/>
<evidence type="ECO:0000313" key="2">
    <source>
        <dbReference type="Proteomes" id="UP000007383"/>
    </source>
</evidence>
<dbReference type="OrthoDB" id="371269at2"/>
<keyword evidence="2" id="KW-1185">Reference proteome</keyword>